<evidence type="ECO:0000256" key="19">
    <source>
        <dbReference type="ARBA" id="ARBA00031825"/>
    </source>
</evidence>
<evidence type="ECO:0000256" key="21">
    <source>
        <dbReference type="ARBA" id="ARBA00032396"/>
    </source>
</evidence>
<feature type="transmembrane region" description="Helical" evidence="24">
    <location>
        <begin position="152"/>
        <end position="185"/>
    </location>
</feature>
<keyword evidence="10 26" id="KW-0808">Transferase</keyword>
<organism evidence="25 28">
    <name type="scientific">Streptomyces albidoflavus</name>
    <dbReference type="NCBI Taxonomy" id="1886"/>
    <lineage>
        <taxon>Bacteria</taxon>
        <taxon>Bacillati</taxon>
        <taxon>Actinomycetota</taxon>
        <taxon>Actinomycetes</taxon>
        <taxon>Kitasatosporales</taxon>
        <taxon>Streptomycetaceae</taxon>
        <taxon>Streptomyces</taxon>
        <taxon>Streptomyces albidoflavus group</taxon>
    </lineage>
</organism>
<evidence type="ECO:0000256" key="24">
    <source>
        <dbReference type="SAM" id="Phobius"/>
    </source>
</evidence>
<evidence type="ECO:0000256" key="1">
    <source>
        <dbReference type="ARBA" id="ARBA00001698"/>
    </source>
</evidence>
<evidence type="ECO:0000256" key="15">
    <source>
        <dbReference type="ARBA" id="ARBA00023136"/>
    </source>
</evidence>
<dbReference type="GeneID" id="97267088"/>
<dbReference type="Pfam" id="PF01148">
    <property type="entry name" value="CTP_transf_1"/>
    <property type="match status" value="1"/>
</dbReference>
<evidence type="ECO:0000313" key="27">
    <source>
        <dbReference type="Proteomes" id="UP000292693"/>
    </source>
</evidence>
<evidence type="ECO:0000256" key="14">
    <source>
        <dbReference type="ARBA" id="ARBA00023098"/>
    </source>
</evidence>
<comment type="subcellular location">
    <subcellularLocation>
        <location evidence="2">Cell membrane</location>
        <topology evidence="2">Multi-pass membrane protein</topology>
    </subcellularLocation>
</comment>
<dbReference type="EMBL" id="BNDZ01000005">
    <property type="protein sequence ID" value="GHI45455.1"/>
    <property type="molecule type" value="Genomic_DNA"/>
</dbReference>
<dbReference type="EMBL" id="PKLL01000009">
    <property type="protein sequence ID" value="RZE26037.1"/>
    <property type="molecule type" value="Genomic_DNA"/>
</dbReference>
<keyword evidence="15 24" id="KW-0472">Membrane</keyword>
<evidence type="ECO:0000256" key="17">
    <source>
        <dbReference type="ARBA" id="ARBA00023264"/>
    </source>
</evidence>
<dbReference type="GO" id="GO:0004605">
    <property type="term" value="F:phosphatidate cytidylyltransferase activity"/>
    <property type="evidence" value="ECO:0007669"/>
    <property type="project" value="UniProtKB-EC"/>
</dbReference>
<feature type="transmembrane region" description="Helical" evidence="24">
    <location>
        <begin position="206"/>
        <end position="224"/>
    </location>
</feature>
<protein>
    <recommendedName>
        <fullName evidence="7">Phosphatidate cytidylyltransferase</fullName>
        <ecNumber evidence="6">2.7.7.41</ecNumber>
    </recommendedName>
    <alternativeName>
        <fullName evidence="20">CDP-DAG synthase</fullName>
    </alternativeName>
    <alternativeName>
        <fullName evidence="22">CDP-DG synthase</fullName>
    </alternativeName>
    <alternativeName>
        <fullName evidence="18">CDP-diacylglycerol synthase</fullName>
    </alternativeName>
    <alternativeName>
        <fullName evidence="21">CDP-diglyceride pyrophosphorylase</fullName>
    </alternativeName>
    <alternativeName>
        <fullName evidence="23">CDP-diglyceride synthase</fullName>
    </alternativeName>
    <alternativeName>
        <fullName evidence="19">CTP:phosphatidate cytidylyltransferase</fullName>
    </alternativeName>
</protein>
<evidence type="ECO:0000256" key="12">
    <source>
        <dbReference type="ARBA" id="ARBA00022695"/>
    </source>
</evidence>
<evidence type="ECO:0000256" key="3">
    <source>
        <dbReference type="ARBA" id="ARBA00005119"/>
    </source>
</evidence>
<evidence type="ECO:0000313" key="26">
    <source>
        <dbReference type="EMBL" id="RZE26037.1"/>
    </source>
</evidence>
<feature type="transmembrane region" description="Helical" evidence="24">
    <location>
        <begin position="114"/>
        <end position="132"/>
    </location>
</feature>
<dbReference type="EC" id="2.7.7.41" evidence="6"/>
<evidence type="ECO:0000256" key="22">
    <source>
        <dbReference type="ARBA" id="ARBA00032743"/>
    </source>
</evidence>
<evidence type="ECO:0000313" key="25">
    <source>
        <dbReference type="EMBL" id="GHI45455.1"/>
    </source>
</evidence>
<dbReference type="Proteomes" id="UP000292693">
    <property type="component" value="Unassembled WGS sequence"/>
</dbReference>
<keyword evidence="13 24" id="KW-1133">Transmembrane helix</keyword>
<evidence type="ECO:0000256" key="7">
    <source>
        <dbReference type="ARBA" id="ARBA00019373"/>
    </source>
</evidence>
<evidence type="ECO:0000313" key="28">
    <source>
        <dbReference type="Proteomes" id="UP001051844"/>
    </source>
</evidence>
<keyword evidence="8" id="KW-1003">Cell membrane</keyword>
<evidence type="ECO:0000256" key="8">
    <source>
        <dbReference type="ARBA" id="ARBA00022475"/>
    </source>
</evidence>
<dbReference type="RefSeq" id="WP_015507056.1">
    <property type="nucleotide sequence ID" value="NC_020990.1"/>
</dbReference>
<sequence>MTAALATTELLARAVPVVGGALGLGGVAVATLPARVRLRAELRRRWRTWALAAPLYLGAFLAGPPGAFGLAAGLGVVAVAEYARLAELGRGEWAVLTGAALLLPLLAWRAPERLGLQAAALLLLAAALPALLGGDAERGFTRAGRTVFGLLWIPVALCGLVLLGPAALAVGVAVSFGDVGAWCGGTALGRRGRLARPLSPLSPAKTWAGVVGAAAATGAVLAALGAWSPGLWAAALGGCVFGDLLESMVKREAGVKDAGSWLPGFGGLLDRIDSLLVALALALVVAA</sequence>
<dbReference type="AlphaFoldDB" id="A0A7L5XFN2"/>
<dbReference type="GO" id="GO:0005886">
    <property type="term" value="C:plasma membrane"/>
    <property type="evidence" value="ECO:0007669"/>
    <property type="project" value="UniProtKB-SubCell"/>
</dbReference>
<gene>
    <name evidence="26" type="ORF">C0Q92_07415</name>
    <name evidence="25" type="ORF">ScoT_16290</name>
</gene>
<keyword evidence="9" id="KW-0444">Lipid biosynthesis</keyword>
<evidence type="ECO:0000256" key="18">
    <source>
        <dbReference type="ARBA" id="ARBA00029893"/>
    </source>
</evidence>
<proteinExistence type="inferred from homology"/>
<keyword evidence="12 26" id="KW-0548">Nucleotidyltransferase</keyword>
<evidence type="ECO:0000256" key="2">
    <source>
        <dbReference type="ARBA" id="ARBA00004651"/>
    </source>
</evidence>
<evidence type="ECO:0000256" key="16">
    <source>
        <dbReference type="ARBA" id="ARBA00023209"/>
    </source>
</evidence>
<dbReference type="PANTHER" id="PTHR46382:SF1">
    <property type="entry name" value="PHOSPHATIDATE CYTIDYLYLTRANSFERASE"/>
    <property type="match status" value="1"/>
</dbReference>
<keyword evidence="14" id="KW-0443">Lipid metabolism</keyword>
<comment type="similarity">
    <text evidence="5">Belongs to the CDS family.</text>
</comment>
<keyword evidence="11 24" id="KW-0812">Transmembrane</keyword>
<evidence type="ECO:0000256" key="20">
    <source>
        <dbReference type="ARBA" id="ARBA00032253"/>
    </source>
</evidence>
<feature type="transmembrane region" description="Helical" evidence="24">
    <location>
        <begin position="14"/>
        <end position="34"/>
    </location>
</feature>
<evidence type="ECO:0000256" key="13">
    <source>
        <dbReference type="ARBA" id="ARBA00022989"/>
    </source>
</evidence>
<comment type="pathway">
    <text evidence="3">Phospholipid metabolism; CDP-diacylglycerol biosynthesis; CDP-diacylglycerol from sn-glycerol 3-phosphate: step 3/3.</text>
</comment>
<evidence type="ECO:0000256" key="10">
    <source>
        <dbReference type="ARBA" id="ARBA00022679"/>
    </source>
</evidence>
<dbReference type="PANTHER" id="PTHR46382">
    <property type="entry name" value="PHOSPHATIDATE CYTIDYLYLTRANSFERASE"/>
    <property type="match status" value="1"/>
</dbReference>
<dbReference type="Proteomes" id="UP001051844">
    <property type="component" value="Unassembled WGS sequence"/>
</dbReference>
<comment type="pathway">
    <text evidence="4">Lipid metabolism.</text>
</comment>
<evidence type="ECO:0000256" key="9">
    <source>
        <dbReference type="ARBA" id="ARBA00022516"/>
    </source>
</evidence>
<feature type="transmembrane region" description="Helical" evidence="24">
    <location>
        <begin position="55"/>
        <end position="79"/>
    </location>
</feature>
<evidence type="ECO:0000256" key="6">
    <source>
        <dbReference type="ARBA" id="ARBA00012487"/>
    </source>
</evidence>
<comment type="caution">
    <text evidence="25">The sequence shown here is derived from an EMBL/GenBank/DDBJ whole genome shotgun (WGS) entry which is preliminary data.</text>
</comment>
<evidence type="ECO:0000256" key="11">
    <source>
        <dbReference type="ARBA" id="ARBA00022692"/>
    </source>
</evidence>
<accession>A0A7L5XFN2</accession>
<dbReference type="KEGG" id="salb:XNR_1308"/>
<evidence type="ECO:0000256" key="5">
    <source>
        <dbReference type="ARBA" id="ARBA00010185"/>
    </source>
</evidence>
<keyword evidence="17" id="KW-1208">Phospholipid metabolism</keyword>
<reference evidence="26 27" key="1">
    <citation type="submission" date="2017-12" db="EMBL/GenBank/DDBJ databases">
        <title>Population genomics insights into the ecological differentiation and adaptive evolution in streptomycetes.</title>
        <authorList>
            <person name="Li Y."/>
            <person name="Huang Y."/>
        </authorList>
    </citation>
    <scope>NUCLEOTIDE SEQUENCE [LARGE SCALE GENOMIC DNA]</scope>
    <source>
        <strain evidence="26 27">NBRC 100770</strain>
    </source>
</reference>
<dbReference type="GO" id="GO:0016024">
    <property type="term" value="P:CDP-diacylglycerol biosynthetic process"/>
    <property type="evidence" value="ECO:0007669"/>
    <property type="project" value="TreeGrafter"/>
</dbReference>
<reference evidence="25" key="2">
    <citation type="submission" date="2022-09" db="EMBL/GenBank/DDBJ databases">
        <title>Whole genome shotgun sequence of Streptomyces albidoflavus NBRC 12854.</title>
        <authorList>
            <person name="Komaki H."/>
            <person name="Tamura T."/>
        </authorList>
    </citation>
    <scope>NUCLEOTIDE SEQUENCE</scope>
    <source>
        <strain evidence="25">NBRC 12854</strain>
    </source>
</reference>
<evidence type="ECO:0000256" key="4">
    <source>
        <dbReference type="ARBA" id="ARBA00005189"/>
    </source>
</evidence>
<comment type="catalytic activity">
    <reaction evidence="1">
        <text>a 1,2-diacyl-sn-glycero-3-phosphate + CTP + H(+) = a CDP-1,2-diacyl-sn-glycerol + diphosphate</text>
        <dbReference type="Rhea" id="RHEA:16229"/>
        <dbReference type="ChEBI" id="CHEBI:15378"/>
        <dbReference type="ChEBI" id="CHEBI:33019"/>
        <dbReference type="ChEBI" id="CHEBI:37563"/>
        <dbReference type="ChEBI" id="CHEBI:58332"/>
        <dbReference type="ChEBI" id="CHEBI:58608"/>
        <dbReference type="EC" id="2.7.7.41"/>
    </reaction>
</comment>
<keyword evidence="16" id="KW-0594">Phospholipid biosynthesis</keyword>
<evidence type="ECO:0000256" key="23">
    <source>
        <dbReference type="ARBA" id="ARBA00033406"/>
    </source>
</evidence>
<name>A0A7L5XFN2_9ACTN</name>